<proteinExistence type="predicted"/>
<dbReference type="AlphaFoldDB" id="A0A1F4T7M0"/>
<dbReference type="SUPFAM" id="SSF53335">
    <property type="entry name" value="S-adenosyl-L-methionine-dependent methyltransferases"/>
    <property type="match status" value="1"/>
</dbReference>
<dbReference type="Gene3D" id="3.40.50.150">
    <property type="entry name" value="Vaccinia Virus protein VP39"/>
    <property type="match status" value="1"/>
</dbReference>
<protein>
    <recommendedName>
        <fullName evidence="3">Methyltransferase domain-containing protein</fullName>
    </recommendedName>
</protein>
<accession>A0A1F4T7M0</accession>
<evidence type="ECO:0000256" key="2">
    <source>
        <dbReference type="ARBA" id="ARBA00022679"/>
    </source>
</evidence>
<keyword evidence="2" id="KW-0808">Transferase</keyword>
<organism evidence="4 5">
    <name type="scientific">candidate division WOR-1 bacterium RIFOXYC12_FULL_54_18</name>
    <dbReference type="NCBI Taxonomy" id="1802584"/>
    <lineage>
        <taxon>Bacteria</taxon>
        <taxon>Bacillati</taxon>
        <taxon>Saganbacteria</taxon>
    </lineage>
</organism>
<evidence type="ECO:0000256" key="1">
    <source>
        <dbReference type="ARBA" id="ARBA00022603"/>
    </source>
</evidence>
<keyword evidence="1" id="KW-0489">Methyltransferase</keyword>
<feature type="domain" description="Methyltransferase" evidence="3">
    <location>
        <begin position="43"/>
        <end position="131"/>
    </location>
</feature>
<comment type="caution">
    <text evidence="4">The sequence shown here is derived from an EMBL/GenBank/DDBJ whole genome shotgun (WGS) entry which is preliminary data.</text>
</comment>
<dbReference type="Proteomes" id="UP000178602">
    <property type="component" value="Unassembled WGS sequence"/>
</dbReference>
<name>A0A1F4T7M0_UNCSA</name>
<evidence type="ECO:0000259" key="3">
    <source>
        <dbReference type="Pfam" id="PF13649"/>
    </source>
</evidence>
<dbReference type="InterPro" id="IPR041698">
    <property type="entry name" value="Methyltransf_25"/>
</dbReference>
<dbReference type="PANTHER" id="PTHR43861">
    <property type="entry name" value="TRANS-ACONITATE 2-METHYLTRANSFERASE-RELATED"/>
    <property type="match status" value="1"/>
</dbReference>
<evidence type="ECO:0000313" key="4">
    <source>
        <dbReference type="EMBL" id="OGC28704.1"/>
    </source>
</evidence>
<dbReference type="InterPro" id="IPR029063">
    <property type="entry name" value="SAM-dependent_MTases_sf"/>
</dbReference>
<dbReference type="GO" id="GO:0008168">
    <property type="term" value="F:methyltransferase activity"/>
    <property type="evidence" value="ECO:0007669"/>
    <property type="project" value="UniProtKB-KW"/>
</dbReference>
<evidence type="ECO:0000313" key="5">
    <source>
        <dbReference type="Proteomes" id="UP000178602"/>
    </source>
</evidence>
<reference evidence="4 5" key="1">
    <citation type="journal article" date="2016" name="Nat. Commun.">
        <title>Thousands of microbial genomes shed light on interconnected biogeochemical processes in an aquifer system.</title>
        <authorList>
            <person name="Anantharaman K."/>
            <person name="Brown C.T."/>
            <person name="Hug L.A."/>
            <person name="Sharon I."/>
            <person name="Castelle C.J."/>
            <person name="Probst A.J."/>
            <person name="Thomas B.C."/>
            <person name="Singh A."/>
            <person name="Wilkins M.J."/>
            <person name="Karaoz U."/>
            <person name="Brodie E.L."/>
            <person name="Williams K.H."/>
            <person name="Hubbard S.S."/>
            <person name="Banfield J.F."/>
        </authorList>
    </citation>
    <scope>NUCLEOTIDE SEQUENCE [LARGE SCALE GENOMIC DNA]</scope>
</reference>
<dbReference type="CDD" id="cd02440">
    <property type="entry name" value="AdoMet_MTases"/>
    <property type="match status" value="1"/>
</dbReference>
<gene>
    <name evidence="4" type="ORF">A3K49_07105</name>
</gene>
<dbReference type="GO" id="GO:0032259">
    <property type="term" value="P:methylation"/>
    <property type="evidence" value="ECO:0007669"/>
    <property type="project" value="UniProtKB-KW"/>
</dbReference>
<sequence>MNKELVRANFSRGAAVYDHEAFLQKELADQLLATLADLCPTRILDLGCGTGYLTRRLAERYPRAFVVGVDLAPGMIEAARRGPLRSVKYQVADAECFDEGRYDLIVANAALQWMDLPRVFSNVLKLLDPGGWFVFSTFGPRTLEELKACGFRVNNFPALDAIAERLAPFSKKRLQSEMIKQTFPGVRELIAHLRSIGANSPTVQITRPITASRRFPRPFAVTYEVIRGVAVK</sequence>
<dbReference type="PANTHER" id="PTHR43861:SF1">
    <property type="entry name" value="TRANS-ACONITATE 2-METHYLTRANSFERASE"/>
    <property type="match status" value="1"/>
</dbReference>
<dbReference type="EMBL" id="MEUG01000001">
    <property type="protein sequence ID" value="OGC28704.1"/>
    <property type="molecule type" value="Genomic_DNA"/>
</dbReference>
<dbReference type="Pfam" id="PF13649">
    <property type="entry name" value="Methyltransf_25"/>
    <property type="match status" value="1"/>
</dbReference>